<organism evidence="1 2">
    <name type="scientific">Paraburkholderia ferrariae</name>
    <dbReference type="NCBI Taxonomy" id="386056"/>
    <lineage>
        <taxon>Bacteria</taxon>
        <taxon>Pseudomonadati</taxon>
        <taxon>Pseudomonadota</taxon>
        <taxon>Betaproteobacteria</taxon>
        <taxon>Burkholderiales</taxon>
        <taxon>Burkholderiaceae</taxon>
        <taxon>Paraburkholderia</taxon>
    </lineage>
</organism>
<dbReference type="InterPro" id="IPR027443">
    <property type="entry name" value="IPNS-like_sf"/>
</dbReference>
<accession>A0ABU9RP07</accession>
<evidence type="ECO:0000313" key="1">
    <source>
        <dbReference type="EMBL" id="MEM5421238.1"/>
    </source>
</evidence>
<protein>
    <recommendedName>
        <fullName evidence="3">Fe2OG dioxygenase domain-containing protein</fullName>
    </recommendedName>
</protein>
<keyword evidence="2" id="KW-1185">Reference proteome</keyword>
<name>A0ABU9RP07_9BURK</name>
<evidence type="ECO:0008006" key="3">
    <source>
        <dbReference type="Google" id="ProtNLM"/>
    </source>
</evidence>
<reference evidence="1 2" key="1">
    <citation type="submission" date="2024-01" db="EMBL/GenBank/DDBJ databases">
        <title>The diversity of rhizobia nodulating Mimosa spp. in eleven states of Brazil covering several biomes is determined by host plant, location, and edaphic factors.</title>
        <authorList>
            <person name="Rouws L."/>
            <person name="Barauna A."/>
            <person name="Beukes C."/>
            <person name="De Faria S.M."/>
            <person name="Gross E."/>
            <person name="Dos Reis Junior F.B."/>
            <person name="Simon M."/>
            <person name="Maluk M."/>
            <person name="Odee D.W."/>
            <person name="Kenicer G."/>
            <person name="Young J.P.W."/>
            <person name="Reis V.M."/>
            <person name="Zilli J."/>
            <person name="James E.K."/>
        </authorList>
    </citation>
    <scope>NUCLEOTIDE SEQUENCE [LARGE SCALE GENOMIC DNA]</scope>
    <source>
        <strain evidence="1 2">JPY167</strain>
    </source>
</reference>
<gene>
    <name evidence="1" type="ORF">VSR73_09225</name>
</gene>
<dbReference type="Proteomes" id="UP001489897">
    <property type="component" value="Unassembled WGS sequence"/>
</dbReference>
<dbReference type="EMBL" id="JAYMRV010000002">
    <property type="protein sequence ID" value="MEM5421238.1"/>
    <property type="molecule type" value="Genomic_DNA"/>
</dbReference>
<dbReference type="RefSeq" id="WP_342946558.1">
    <property type="nucleotide sequence ID" value="NZ_JAYMRV010000002.1"/>
</dbReference>
<proteinExistence type="predicted"/>
<evidence type="ECO:0000313" key="2">
    <source>
        <dbReference type="Proteomes" id="UP001489897"/>
    </source>
</evidence>
<dbReference type="Gene3D" id="2.60.120.330">
    <property type="entry name" value="B-lactam Antibiotic, Isopenicillin N Synthase, Chain"/>
    <property type="match status" value="1"/>
</dbReference>
<comment type="caution">
    <text evidence="1">The sequence shown here is derived from an EMBL/GenBank/DDBJ whole genome shotgun (WGS) entry which is preliminary data.</text>
</comment>
<sequence length="307" mass="34598">MSQALPRFLVQDVPPERTIIQHIKASSDFEAQMAQHPCAPFEGLIQLKLPDAVFAGLRDAAMQALGTFGAFGWLSSEGRDAEDAYRSLSLSYNPDLHDPGIENVHQSTLGTSVNTGREFFYGSTQKFTALKHTYFDTYGFRKHTPAARTGGLCEFLSKCGLSLVRSRLSVIYGEQGATREFATGWHRDERVFENLRVNIPLTSDAAYRMQIEPALEQPDAGSTSMREYHLQPGYAYSFNTNLPHRVYAREASNQPRVHLVLGFAPWLYYAEEDDAWAPNRHYGRINPLDLLRQGLLHPQMEFDGYAS</sequence>